<sequence>MTNKKTRPEAPAEAAPRARKPRIMVAGEFSSGKTQLINGLLGATVLPSNVTSTSLPPIWIVGEDVSSFRLGTDGEKQQIETLDGVSVTDTSFCLLSNPAPILEHFDVIDTPGNSDPNIPPECWERMLEYADVVIWCTNAVQAWRQSEKSVWNEMPEHLTENSTILITHADRMPDERSTQKVMRRVKRDAEPFFSHFLMGSLLNQEDLAAISDHLIELSASLKDCPGAEQPHVDAARLEGKAKKPQGVSIQPRRVKSNKASGSVADEAPVVVADEAPVAVVEEAPVVVTDEAPEPMVLEADMQVDDLDTSGIIKLFKMDDGQPAPAPAPAPTPAEASSESTEEIDLFNLFNEQVEGDEGDAQEPEISTLVQKSIETPSDAGPTRKMWERITWRQDLSDPATLSACVDALIEEVDSLLQSTADDDEMSDEFRPENFLRLRNAAGGKEQ</sequence>
<reference evidence="3" key="1">
    <citation type="submission" date="2017-05" db="EMBL/GenBank/DDBJ databases">
        <authorList>
            <person name="Rodrigo-Torres L."/>
            <person name="Arahal R. D."/>
            <person name="Lucena T."/>
        </authorList>
    </citation>
    <scope>NUCLEOTIDE SEQUENCE [LARGE SCALE GENOMIC DNA]</scope>
    <source>
        <strain evidence="3">CECT 8621</strain>
    </source>
</reference>
<dbReference type="AlphaFoldDB" id="A0A238L878"/>
<dbReference type="Proteomes" id="UP000202922">
    <property type="component" value="Unassembled WGS sequence"/>
</dbReference>
<protein>
    <submittedName>
        <fullName evidence="2">Dynamin family protein</fullName>
    </submittedName>
</protein>
<evidence type="ECO:0000313" key="3">
    <source>
        <dbReference type="Proteomes" id="UP000202922"/>
    </source>
</evidence>
<keyword evidence="3" id="KW-1185">Reference proteome</keyword>
<proteinExistence type="predicted"/>
<evidence type="ECO:0000313" key="2">
    <source>
        <dbReference type="EMBL" id="SMX51284.1"/>
    </source>
</evidence>
<feature type="region of interest" description="Disordered" evidence="1">
    <location>
        <begin position="318"/>
        <end position="339"/>
    </location>
</feature>
<dbReference type="InterPro" id="IPR027417">
    <property type="entry name" value="P-loop_NTPase"/>
</dbReference>
<organism evidence="2 3">
    <name type="scientific">Actibacterium lipolyticum</name>
    <dbReference type="NCBI Taxonomy" id="1524263"/>
    <lineage>
        <taxon>Bacteria</taxon>
        <taxon>Pseudomonadati</taxon>
        <taxon>Pseudomonadota</taxon>
        <taxon>Alphaproteobacteria</taxon>
        <taxon>Rhodobacterales</taxon>
        <taxon>Roseobacteraceae</taxon>
        <taxon>Actibacterium</taxon>
    </lineage>
</organism>
<feature type="region of interest" description="Disordered" evidence="1">
    <location>
        <begin position="237"/>
        <end position="263"/>
    </location>
</feature>
<dbReference type="EMBL" id="FXYE01000007">
    <property type="protein sequence ID" value="SMX51284.1"/>
    <property type="molecule type" value="Genomic_DNA"/>
</dbReference>
<dbReference type="OrthoDB" id="5477114at2"/>
<name>A0A238L878_9RHOB</name>
<dbReference type="RefSeq" id="WP_093968985.1">
    <property type="nucleotide sequence ID" value="NZ_FXYE01000007.1"/>
</dbReference>
<evidence type="ECO:0000256" key="1">
    <source>
        <dbReference type="SAM" id="MobiDB-lite"/>
    </source>
</evidence>
<dbReference type="Gene3D" id="3.40.50.300">
    <property type="entry name" value="P-loop containing nucleotide triphosphate hydrolases"/>
    <property type="match status" value="1"/>
</dbReference>
<gene>
    <name evidence="2" type="ORF">COL8621_03815</name>
</gene>
<dbReference type="SUPFAM" id="SSF52540">
    <property type="entry name" value="P-loop containing nucleoside triphosphate hydrolases"/>
    <property type="match status" value="1"/>
</dbReference>
<accession>A0A238L878</accession>